<sequence length="170" mass="18767">MFELTKTQVGLTNVNPRAELHGDEHQIAVDLSIRANLSGEILKQFSAELRDFLYKAPDDPDLAEQADPESPTQPRFPKMGAIKWDFEGTGYKVTVDYGLGGDSDIVLHDCKVDKFVFDPQNGGTVVTGFRIIAHPDTDVVGLLCDRIQQDIEITIEPPAPTTTAELFLPK</sequence>
<gene>
    <name evidence="1" type="ORF">LT85_0995</name>
</gene>
<dbReference type="HOGENOM" id="CLU_112350_0_0_4"/>
<dbReference type="RefSeq" id="WP_038486103.1">
    <property type="nucleotide sequence ID" value="NZ_CP009962.1"/>
</dbReference>
<dbReference type="STRING" id="279058.LT85_0995"/>
<proteinExistence type="predicted"/>
<protein>
    <submittedName>
        <fullName evidence="1">Uncharacterized protein</fullName>
    </submittedName>
</protein>
<dbReference type="EMBL" id="CP009962">
    <property type="protein sequence ID" value="AIY40153.1"/>
    <property type="molecule type" value="Genomic_DNA"/>
</dbReference>
<accession>A0A0A1F616</accession>
<keyword evidence="2" id="KW-1185">Reference proteome</keyword>
<evidence type="ECO:0000313" key="2">
    <source>
        <dbReference type="Proteomes" id="UP000030302"/>
    </source>
</evidence>
<reference evidence="2" key="1">
    <citation type="journal article" date="2014" name="Soil Biol. Biochem.">
        <title>Structure and function of bacterial communities in ageing soils: Insights from the Mendocino ecological staircase.</title>
        <authorList>
            <person name="Uroz S."/>
            <person name="Tech J.J."/>
            <person name="Sawaya N.A."/>
            <person name="Frey-Klett P."/>
            <person name="Leveau J.H.J."/>
        </authorList>
    </citation>
    <scope>NUCLEOTIDE SEQUENCE [LARGE SCALE GENOMIC DNA]</scope>
    <source>
        <strain evidence="2">Cal35</strain>
    </source>
</reference>
<dbReference type="Proteomes" id="UP000030302">
    <property type="component" value="Chromosome"/>
</dbReference>
<name>A0A0A1F616_9BURK</name>
<dbReference type="AlphaFoldDB" id="A0A0A1F616"/>
<evidence type="ECO:0000313" key="1">
    <source>
        <dbReference type="EMBL" id="AIY40153.1"/>
    </source>
</evidence>
<organism evidence="1 2">
    <name type="scientific">Collimonas arenae</name>
    <dbReference type="NCBI Taxonomy" id="279058"/>
    <lineage>
        <taxon>Bacteria</taxon>
        <taxon>Pseudomonadati</taxon>
        <taxon>Pseudomonadota</taxon>
        <taxon>Betaproteobacteria</taxon>
        <taxon>Burkholderiales</taxon>
        <taxon>Oxalobacteraceae</taxon>
        <taxon>Collimonas</taxon>
    </lineage>
</organism>
<dbReference type="KEGG" id="care:LT85_0995"/>
<dbReference type="OrthoDB" id="9033198at2"/>